<dbReference type="EMBL" id="CP047650">
    <property type="protein sequence ID" value="QHI97703.1"/>
    <property type="molecule type" value="Genomic_DNA"/>
</dbReference>
<reference evidence="1 2" key="1">
    <citation type="submission" date="2020-01" db="EMBL/GenBank/DDBJ databases">
        <title>Genome sequencing of strain KACC 21265.</title>
        <authorList>
            <person name="Heo J."/>
            <person name="Kim S.-J."/>
            <person name="Kim J.-S."/>
            <person name="Hong S.-B."/>
            <person name="Kwon S.-W."/>
        </authorList>
    </citation>
    <scope>NUCLEOTIDE SEQUENCE [LARGE SCALE GENOMIC DNA]</scope>
    <source>
        <strain evidence="1 2">KACC 21265</strain>
    </source>
</reference>
<dbReference type="InterPro" id="IPR042100">
    <property type="entry name" value="Bug_dom1"/>
</dbReference>
<evidence type="ECO:0000313" key="1">
    <source>
        <dbReference type="EMBL" id="QHI97703.1"/>
    </source>
</evidence>
<evidence type="ECO:0000313" key="2">
    <source>
        <dbReference type="Proteomes" id="UP000464787"/>
    </source>
</evidence>
<proteinExistence type="predicted"/>
<dbReference type="Proteomes" id="UP000464787">
    <property type="component" value="Chromosome"/>
</dbReference>
<sequence length="56" mass="5884">MLAKAAIEVLQEPATIDSLVQKGFVVTPGDAARLASVATQDYARWGKVIKAANVSI</sequence>
<keyword evidence="2" id="KW-1185">Reference proteome</keyword>
<organism evidence="1 2">
    <name type="scientific">Xylophilus rhododendri</name>
    <dbReference type="NCBI Taxonomy" id="2697032"/>
    <lineage>
        <taxon>Bacteria</taxon>
        <taxon>Pseudomonadati</taxon>
        <taxon>Pseudomonadota</taxon>
        <taxon>Betaproteobacteria</taxon>
        <taxon>Burkholderiales</taxon>
        <taxon>Xylophilus</taxon>
    </lineage>
</organism>
<evidence type="ECO:0008006" key="3">
    <source>
        <dbReference type="Google" id="ProtNLM"/>
    </source>
</evidence>
<gene>
    <name evidence="1" type="ORF">GT347_06665</name>
</gene>
<dbReference type="Gene3D" id="3.40.190.150">
    <property type="entry name" value="Bordetella uptake gene, domain 1"/>
    <property type="match status" value="1"/>
</dbReference>
<name>A0A857J368_9BURK</name>
<accession>A0A857J368</accession>
<dbReference type="KEGG" id="xyk:GT347_06665"/>
<dbReference type="AlphaFoldDB" id="A0A857J368"/>
<protein>
    <recommendedName>
        <fullName evidence="3">Tripartite tricarboxylate transporter family receptor</fullName>
    </recommendedName>
</protein>